<dbReference type="RefSeq" id="WP_063244093.1">
    <property type="nucleotide sequence ID" value="NZ_LUKF01000016.1"/>
</dbReference>
<organism evidence="2 3">
    <name type="scientific">Bdellovibrio bacteriovorus</name>
    <dbReference type="NCBI Taxonomy" id="959"/>
    <lineage>
        <taxon>Bacteria</taxon>
        <taxon>Pseudomonadati</taxon>
        <taxon>Bdellovibrionota</taxon>
        <taxon>Bdellovibrionia</taxon>
        <taxon>Bdellovibrionales</taxon>
        <taxon>Pseudobdellovibrionaceae</taxon>
        <taxon>Bdellovibrio</taxon>
    </lineage>
</organism>
<dbReference type="GO" id="GO:0016491">
    <property type="term" value="F:oxidoreductase activity"/>
    <property type="evidence" value="ECO:0007669"/>
    <property type="project" value="InterPro"/>
</dbReference>
<dbReference type="SUPFAM" id="SSF52833">
    <property type="entry name" value="Thioredoxin-like"/>
    <property type="match status" value="1"/>
</dbReference>
<sequence>MKQHLKAIIVVVIFAVLGVWGFNHWMGSRVEETGANNYSALERMEKEGVPNFEAKDLAGQSFELKSMEGKIVILNFWASWCGPCIEEVPSLIKLVKEFKGDVQLIAISGDSLREDIDVFMKSFPEMKGENIKIVWDQDRSLMKQFQVARLPESMVLGKDQKLVKKIVGTIDWYNKDSIAYVNSLLGKSAQ</sequence>
<dbReference type="InterPro" id="IPR000866">
    <property type="entry name" value="AhpC/TSA"/>
</dbReference>
<dbReference type="InterPro" id="IPR036249">
    <property type="entry name" value="Thioredoxin-like_sf"/>
</dbReference>
<dbReference type="GO" id="GO:0016209">
    <property type="term" value="F:antioxidant activity"/>
    <property type="evidence" value="ECO:0007669"/>
    <property type="project" value="InterPro"/>
</dbReference>
<dbReference type="PROSITE" id="PS51352">
    <property type="entry name" value="THIOREDOXIN_2"/>
    <property type="match status" value="1"/>
</dbReference>
<accession>A0A150WG43</accession>
<gene>
    <name evidence="2" type="ORF">AZI85_06995</name>
</gene>
<evidence type="ECO:0000313" key="3">
    <source>
        <dbReference type="Proteomes" id="UP000075391"/>
    </source>
</evidence>
<comment type="caution">
    <text evidence="2">The sequence shown here is derived from an EMBL/GenBank/DDBJ whole genome shotgun (WGS) entry which is preliminary data.</text>
</comment>
<dbReference type="EMBL" id="LUKF01000016">
    <property type="protein sequence ID" value="KYG61950.1"/>
    <property type="molecule type" value="Genomic_DNA"/>
</dbReference>
<dbReference type="CDD" id="cd02966">
    <property type="entry name" value="TlpA_like_family"/>
    <property type="match status" value="1"/>
</dbReference>
<dbReference type="PANTHER" id="PTHR42852:SF13">
    <property type="entry name" value="PROTEIN DIPZ"/>
    <property type="match status" value="1"/>
</dbReference>
<proteinExistence type="predicted"/>
<protein>
    <submittedName>
        <fullName evidence="2">Thiol:disulfide interchange protein</fullName>
    </submittedName>
</protein>
<dbReference type="Pfam" id="PF00578">
    <property type="entry name" value="AhpC-TSA"/>
    <property type="match status" value="1"/>
</dbReference>
<dbReference type="PANTHER" id="PTHR42852">
    <property type="entry name" value="THIOL:DISULFIDE INTERCHANGE PROTEIN DSBE"/>
    <property type="match status" value="1"/>
</dbReference>
<dbReference type="InterPro" id="IPR050553">
    <property type="entry name" value="Thioredoxin_ResA/DsbE_sf"/>
</dbReference>
<feature type="domain" description="Thioredoxin" evidence="1">
    <location>
        <begin position="43"/>
        <end position="186"/>
    </location>
</feature>
<evidence type="ECO:0000313" key="2">
    <source>
        <dbReference type="EMBL" id="KYG61950.1"/>
    </source>
</evidence>
<dbReference type="Gene3D" id="3.40.30.10">
    <property type="entry name" value="Glutaredoxin"/>
    <property type="match status" value="1"/>
</dbReference>
<evidence type="ECO:0000259" key="1">
    <source>
        <dbReference type="PROSITE" id="PS51352"/>
    </source>
</evidence>
<dbReference type="Proteomes" id="UP000075391">
    <property type="component" value="Unassembled WGS sequence"/>
</dbReference>
<dbReference type="InterPro" id="IPR013766">
    <property type="entry name" value="Thioredoxin_domain"/>
</dbReference>
<name>A0A150WG43_BDEBC</name>
<dbReference type="OrthoDB" id="5296256at2"/>
<dbReference type="AlphaFoldDB" id="A0A150WG43"/>
<reference evidence="2 3" key="1">
    <citation type="submission" date="2016-03" db="EMBL/GenBank/DDBJ databases">
        <authorList>
            <person name="Ploux O."/>
        </authorList>
    </citation>
    <scope>NUCLEOTIDE SEQUENCE [LARGE SCALE GENOMIC DNA]</scope>
    <source>
        <strain evidence="2 3">BER2</strain>
    </source>
</reference>